<evidence type="ECO:0000256" key="6">
    <source>
        <dbReference type="SAM" id="MobiDB-lite"/>
    </source>
</evidence>
<keyword evidence="9" id="KW-1185">Reference proteome</keyword>
<comment type="subunit">
    <text evidence="1">Self-associates forming complexes of several hundred monomers.</text>
</comment>
<protein>
    <recommendedName>
        <fullName evidence="2">Regulatory protein zeste</fullName>
    </recommendedName>
</protein>
<dbReference type="Pfam" id="PF13873">
    <property type="entry name" value="Myb_DNA-bind_5"/>
    <property type="match status" value="1"/>
</dbReference>
<reference evidence="8" key="1">
    <citation type="submission" date="2022-01" db="EMBL/GenBank/DDBJ databases">
        <authorList>
            <person name="King R."/>
        </authorList>
    </citation>
    <scope>NUCLEOTIDE SEQUENCE</scope>
</reference>
<dbReference type="InterPro" id="IPR028002">
    <property type="entry name" value="Myb_DNA-bind_5"/>
</dbReference>
<evidence type="ECO:0000256" key="1">
    <source>
        <dbReference type="ARBA" id="ARBA00011764"/>
    </source>
</evidence>
<dbReference type="EMBL" id="OU892282">
    <property type="protein sequence ID" value="CAG9770466.1"/>
    <property type="molecule type" value="Genomic_DNA"/>
</dbReference>
<comment type="function">
    <text evidence="5">Involved in transvection phenomena (= synapsis-dependent gene expression), where the synaptic pairing of chromosomes carrying genes with which zeste interacts influences the expression of these genes. Zeste binds to DNA and stimulates transcription from a nearby promoter.</text>
</comment>
<dbReference type="PANTHER" id="PTHR21411">
    <property type="entry name" value="APONTIC"/>
    <property type="match status" value="1"/>
</dbReference>
<evidence type="ECO:0000256" key="4">
    <source>
        <dbReference type="ARBA" id="ARBA00023163"/>
    </source>
</evidence>
<keyword evidence="3" id="KW-0805">Transcription regulation</keyword>
<evidence type="ECO:0000256" key="2">
    <source>
        <dbReference type="ARBA" id="ARBA00016807"/>
    </source>
</evidence>
<evidence type="ECO:0000256" key="5">
    <source>
        <dbReference type="ARBA" id="ARBA00025466"/>
    </source>
</evidence>
<name>A0A9N9QQQ5_9CUCU</name>
<dbReference type="AlphaFoldDB" id="A0A9N9QQQ5"/>
<sequence length="276" mass="32666">MDADSNGMQSSSLSLDTDQQPGNKKRNRAPNYTDKEIRTLIRLIFTHLDVVENKKTDSETWRIKCLVWNSIMEDFNRSDLGSVKRTAEMLRQKYDSIKKWARKKEAKNREEESKPKPDYVHMEDYEKELLHVLETHGGNSGQPCESTTTVHPPLNSVKFENGCSSLSANDDSNNDFQEERFIVTDEDMLWDLPADTTYRPRLNLVKKQLEHLEREEQRQLTEHHYRMRTEEIKRKIYLNKGRRARIEHRKKMEILELEIELKKKALMSFEQQPLNS</sequence>
<feature type="domain" description="Myb/SANT-like DNA-binding" evidence="7">
    <location>
        <begin position="28"/>
        <end position="106"/>
    </location>
</feature>
<evidence type="ECO:0000313" key="9">
    <source>
        <dbReference type="Proteomes" id="UP001152799"/>
    </source>
</evidence>
<organism evidence="8 9">
    <name type="scientific">Ceutorhynchus assimilis</name>
    <name type="common">cabbage seed weevil</name>
    <dbReference type="NCBI Taxonomy" id="467358"/>
    <lineage>
        <taxon>Eukaryota</taxon>
        <taxon>Metazoa</taxon>
        <taxon>Ecdysozoa</taxon>
        <taxon>Arthropoda</taxon>
        <taxon>Hexapoda</taxon>
        <taxon>Insecta</taxon>
        <taxon>Pterygota</taxon>
        <taxon>Neoptera</taxon>
        <taxon>Endopterygota</taxon>
        <taxon>Coleoptera</taxon>
        <taxon>Polyphaga</taxon>
        <taxon>Cucujiformia</taxon>
        <taxon>Curculionidae</taxon>
        <taxon>Ceutorhynchinae</taxon>
        <taxon>Ceutorhynchus</taxon>
    </lineage>
</organism>
<dbReference type="OrthoDB" id="3066195at2759"/>
<evidence type="ECO:0000313" key="8">
    <source>
        <dbReference type="EMBL" id="CAG9770466.1"/>
    </source>
</evidence>
<evidence type="ECO:0000259" key="7">
    <source>
        <dbReference type="Pfam" id="PF13873"/>
    </source>
</evidence>
<gene>
    <name evidence="8" type="ORF">CEUTPL_LOCUS10918</name>
</gene>
<dbReference type="PANTHER" id="PTHR21411:SF0">
    <property type="entry name" value="REGULATORY PROTEIN ZESTE"/>
    <property type="match status" value="1"/>
</dbReference>
<feature type="region of interest" description="Disordered" evidence="6">
    <location>
        <begin position="1"/>
        <end position="31"/>
    </location>
</feature>
<proteinExistence type="predicted"/>
<keyword evidence="4" id="KW-0804">Transcription</keyword>
<accession>A0A9N9QQQ5</accession>
<evidence type="ECO:0000256" key="3">
    <source>
        <dbReference type="ARBA" id="ARBA00023015"/>
    </source>
</evidence>
<dbReference type="Proteomes" id="UP001152799">
    <property type="component" value="Chromosome 6"/>
</dbReference>